<evidence type="ECO:0000256" key="4">
    <source>
        <dbReference type="SAM" id="MobiDB-lite"/>
    </source>
</evidence>
<dbReference type="PROSITE" id="PS50106">
    <property type="entry name" value="PDZ"/>
    <property type="match status" value="1"/>
</dbReference>
<name>A0AAU7V929_9ACTO</name>
<dbReference type="PANTHER" id="PTHR43343:SF3">
    <property type="entry name" value="PROTEASE DO-LIKE 8, CHLOROPLASTIC"/>
    <property type="match status" value="1"/>
</dbReference>
<dbReference type="SUPFAM" id="SSF50156">
    <property type="entry name" value="PDZ domain-like"/>
    <property type="match status" value="1"/>
</dbReference>
<dbReference type="RefSeq" id="WP_350257984.1">
    <property type="nucleotide sequence ID" value="NZ_CP138335.1"/>
</dbReference>
<dbReference type="Gene3D" id="2.40.10.10">
    <property type="entry name" value="Trypsin-like serine proteases"/>
    <property type="match status" value="2"/>
</dbReference>
<dbReference type="InterPro" id="IPR001940">
    <property type="entry name" value="Peptidase_S1C"/>
</dbReference>
<feature type="compositionally biased region" description="Pro residues" evidence="4">
    <location>
        <begin position="53"/>
        <end position="66"/>
    </location>
</feature>
<dbReference type="PANTHER" id="PTHR43343">
    <property type="entry name" value="PEPTIDASE S12"/>
    <property type="match status" value="1"/>
</dbReference>
<comment type="similarity">
    <text evidence="1">Belongs to the peptidase S1C family.</text>
</comment>
<sequence>MSDSYGPDRHPAEQPGDPAQRQWAPPARPVPDPTRPVYPGPTVPTLAPSVQPGTPPPSGPIPPPTSGPVFGAPVPRPSAPSKGPGWVGLIAAMAVTALVSVGATVAITDATGAVNQSTTTESTTPPVTSTSSGNPDWEAVAAAVRPAVVTIQSEGGGEAGTGSGVIIDQDGNIITNHHVVSNVLEGGTLTVSLNDGRLYSATVVGVDQTTDLAVIRLDNPPDNLTTARLSTSDDLQVGQPVMAVGSPLGLSDTVTTGVISALDRPVVVAGEQKNSSPENPFGFPLPGEETQQTEAVVTNAIQIDASINPGNSGGPLFDETGSVIGINSSIASMASGSSEAGSIGLGFAIPVDLVKLIADQIIQTGQAQHSMLGVQIGTGSAEVNGETRMGAVVAEVQPGTAAAEAGLQVGDVILQIGDHPVVSGPSLTGFVRRFSVGDTVQLQVARDGQLIEVGVTLQAKS</sequence>
<evidence type="ECO:0000256" key="1">
    <source>
        <dbReference type="ARBA" id="ARBA00010541"/>
    </source>
</evidence>
<keyword evidence="3" id="KW-0378">Hydrolase</keyword>
<dbReference type="InterPro" id="IPR001478">
    <property type="entry name" value="PDZ"/>
</dbReference>
<dbReference type="Pfam" id="PF13365">
    <property type="entry name" value="Trypsin_2"/>
    <property type="match status" value="1"/>
</dbReference>
<dbReference type="SUPFAM" id="SSF50494">
    <property type="entry name" value="Trypsin-like serine proteases"/>
    <property type="match status" value="1"/>
</dbReference>
<dbReference type="AlphaFoldDB" id="A0AAU7V929"/>
<dbReference type="KEGG" id="sapp:SAC06_09070"/>
<proteinExistence type="inferred from homology"/>
<feature type="compositionally biased region" description="Low complexity" evidence="4">
    <location>
        <begin position="117"/>
        <end position="132"/>
    </location>
</feature>
<gene>
    <name evidence="6" type="ORF">SAC06_09070</name>
</gene>
<dbReference type="CDD" id="cd06779">
    <property type="entry name" value="cpPDZ_Deg_HtrA-like"/>
    <property type="match status" value="1"/>
</dbReference>
<organism evidence="6">
    <name type="scientific">Scrofimicrobium appendicitidis</name>
    <dbReference type="NCBI Taxonomy" id="3079930"/>
    <lineage>
        <taxon>Bacteria</taxon>
        <taxon>Bacillati</taxon>
        <taxon>Actinomycetota</taxon>
        <taxon>Actinomycetes</taxon>
        <taxon>Actinomycetales</taxon>
        <taxon>Actinomycetaceae</taxon>
        <taxon>Scrofimicrobium</taxon>
    </lineage>
</organism>
<evidence type="ECO:0000313" key="6">
    <source>
        <dbReference type="EMBL" id="XBW07782.1"/>
    </source>
</evidence>
<reference evidence="6" key="1">
    <citation type="submission" date="2023-11" db="EMBL/GenBank/DDBJ databases">
        <title>Scrofimicrobium hongkongense sp. nov., isolated from a patient with peritonitis.</title>
        <authorList>
            <person name="Lao H.Y."/>
            <person name="Wong A.Y.P."/>
            <person name="Ng T.L."/>
            <person name="Wong R.Y.L."/>
            <person name="Yau M.C.Y."/>
            <person name="Lam J.Y.W."/>
            <person name="Siu G.K.H."/>
        </authorList>
    </citation>
    <scope>NUCLEOTIDE SEQUENCE</scope>
    <source>
        <strain evidence="6">R131</strain>
    </source>
</reference>
<evidence type="ECO:0000256" key="2">
    <source>
        <dbReference type="ARBA" id="ARBA00022670"/>
    </source>
</evidence>
<dbReference type="InterPro" id="IPR009003">
    <property type="entry name" value="Peptidase_S1_PA"/>
</dbReference>
<dbReference type="EMBL" id="CP138335">
    <property type="protein sequence ID" value="XBW07782.1"/>
    <property type="molecule type" value="Genomic_DNA"/>
</dbReference>
<evidence type="ECO:0000259" key="5">
    <source>
        <dbReference type="PROSITE" id="PS50106"/>
    </source>
</evidence>
<evidence type="ECO:0000256" key="3">
    <source>
        <dbReference type="ARBA" id="ARBA00022801"/>
    </source>
</evidence>
<dbReference type="Pfam" id="PF13180">
    <property type="entry name" value="PDZ_2"/>
    <property type="match status" value="1"/>
</dbReference>
<accession>A0AAU7V929</accession>
<feature type="region of interest" description="Disordered" evidence="4">
    <location>
        <begin position="115"/>
        <end position="135"/>
    </location>
</feature>
<dbReference type="InterPro" id="IPR043504">
    <property type="entry name" value="Peptidase_S1_PA_chymotrypsin"/>
</dbReference>
<dbReference type="GO" id="GO:0004252">
    <property type="term" value="F:serine-type endopeptidase activity"/>
    <property type="evidence" value="ECO:0007669"/>
    <property type="project" value="InterPro"/>
</dbReference>
<dbReference type="Gene3D" id="2.30.42.10">
    <property type="match status" value="1"/>
</dbReference>
<keyword evidence="2" id="KW-0645">Protease</keyword>
<feature type="compositionally biased region" description="Pro residues" evidence="4">
    <location>
        <begin position="26"/>
        <end position="42"/>
    </location>
</feature>
<feature type="domain" description="PDZ" evidence="5">
    <location>
        <begin position="361"/>
        <end position="424"/>
    </location>
</feature>
<dbReference type="InterPro" id="IPR036034">
    <property type="entry name" value="PDZ_sf"/>
</dbReference>
<feature type="region of interest" description="Disordered" evidence="4">
    <location>
        <begin position="1"/>
        <end position="81"/>
    </location>
</feature>
<dbReference type="GO" id="GO:0006508">
    <property type="term" value="P:proteolysis"/>
    <property type="evidence" value="ECO:0007669"/>
    <property type="project" value="UniProtKB-KW"/>
</dbReference>
<dbReference type="InterPro" id="IPR051201">
    <property type="entry name" value="Chloro_Bact_Ser_Proteases"/>
</dbReference>
<feature type="compositionally biased region" description="Basic and acidic residues" evidence="4">
    <location>
        <begin position="1"/>
        <end position="12"/>
    </location>
</feature>
<dbReference type="SMART" id="SM00228">
    <property type="entry name" value="PDZ"/>
    <property type="match status" value="1"/>
</dbReference>
<dbReference type="PRINTS" id="PR00834">
    <property type="entry name" value="PROTEASES2C"/>
</dbReference>
<protein>
    <submittedName>
        <fullName evidence="6">Trypsin-like peptidase domain-containing protein</fullName>
    </submittedName>
</protein>